<protein>
    <submittedName>
        <fullName evidence="3">Uncharacterized protein</fullName>
    </submittedName>
</protein>
<evidence type="ECO:0000313" key="3">
    <source>
        <dbReference type="EMBL" id="KAK3175952.1"/>
    </source>
</evidence>
<keyword evidence="2" id="KW-0812">Transmembrane</keyword>
<name>A0AAD9ZCV4_9LECA</name>
<evidence type="ECO:0000256" key="2">
    <source>
        <dbReference type="SAM" id="Phobius"/>
    </source>
</evidence>
<gene>
    <name evidence="3" type="ORF">OEA41_007274</name>
</gene>
<dbReference type="PANTHER" id="PTHR35043">
    <property type="entry name" value="TRANSCRIPTION FACTOR DOMAIN-CONTAINING PROTEIN"/>
    <property type="match status" value="1"/>
</dbReference>
<dbReference type="AlphaFoldDB" id="A0AAD9ZCV4"/>
<feature type="region of interest" description="Disordered" evidence="1">
    <location>
        <begin position="189"/>
        <end position="210"/>
    </location>
</feature>
<evidence type="ECO:0000256" key="1">
    <source>
        <dbReference type="SAM" id="MobiDB-lite"/>
    </source>
</evidence>
<keyword evidence="4" id="KW-1185">Reference proteome</keyword>
<organism evidence="3 4">
    <name type="scientific">Lepraria neglecta</name>
    <dbReference type="NCBI Taxonomy" id="209136"/>
    <lineage>
        <taxon>Eukaryota</taxon>
        <taxon>Fungi</taxon>
        <taxon>Dikarya</taxon>
        <taxon>Ascomycota</taxon>
        <taxon>Pezizomycotina</taxon>
        <taxon>Lecanoromycetes</taxon>
        <taxon>OSLEUM clade</taxon>
        <taxon>Lecanoromycetidae</taxon>
        <taxon>Lecanorales</taxon>
        <taxon>Lecanorineae</taxon>
        <taxon>Stereocaulaceae</taxon>
        <taxon>Lepraria</taxon>
    </lineage>
</organism>
<feature type="transmembrane region" description="Helical" evidence="2">
    <location>
        <begin position="127"/>
        <end position="146"/>
    </location>
</feature>
<accession>A0AAD9ZCV4</accession>
<feature type="region of interest" description="Disordered" evidence="1">
    <location>
        <begin position="464"/>
        <end position="491"/>
    </location>
</feature>
<dbReference type="Proteomes" id="UP001276659">
    <property type="component" value="Unassembled WGS sequence"/>
</dbReference>
<proteinExistence type="predicted"/>
<feature type="compositionally biased region" description="Basic and acidic residues" evidence="1">
    <location>
        <begin position="406"/>
        <end position="416"/>
    </location>
</feature>
<feature type="compositionally biased region" description="Polar residues" evidence="1">
    <location>
        <begin position="476"/>
        <end position="491"/>
    </location>
</feature>
<dbReference type="EMBL" id="JASNWA010000004">
    <property type="protein sequence ID" value="KAK3175952.1"/>
    <property type="molecule type" value="Genomic_DNA"/>
</dbReference>
<sequence>MWMLAAATAPEYILWTSANDYFRARKTLRYLTLKQKQQDWTMTHMLFAFAGGFWVRTPNGQESKCHPKQLRDLIINGSIEGPPILQDELKSRAKADWTVKLIAILQILWFLVQILARATQHYHITSLEILTVAFVFCSIFIYAFSFRKPQDVEFPVFIEIPDALHDIAEQNLARDSNESGTMLHNVARARPEHSTKKEDFDPDKAAEKEDAIRRDPQLLEFESEVRQLKRRRSPTCDIKAAESKVRAYRASLRKKRLQQYKLEWIRERRDWKVKTRGKESPDDEKRTDLLDILSRVMPERGRLAKMMISDRVVMEEERKEAIQDLCSLASRDCTVLYRPGEQPTQGLCPVKACGLSMISLRKPHRSTHIHNCRKRELAKTLKRLESELNLQMSPHMRKSWQHKRQRQDSDEQELRPSKQRQVPPTIDLTVGSTLWHSHNRTSPNCVPTVTPHMLSKVSFTDLSADDDRENVPPLTHSGTTSPPESDPSSLTDNLVFGHSVQHQCLRDELEWLGGSPEKPMDTCKLLTQDNDTALFSQYLRFPVSISIMFFPHGLRQRRRSKRMLSRDNSQ</sequence>
<keyword evidence="2" id="KW-0472">Membrane</keyword>
<reference evidence="3" key="1">
    <citation type="submission" date="2022-11" db="EMBL/GenBank/DDBJ databases">
        <title>Chromosomal genome sequence assembly and mating type (MAT) locus characterization of the leprose asexual lichenized fungus Lepraria neglecta (Nyl.) Erichsen.</title>
        <authorList>
            <person name="Allen J.L."/>
            <person name="Pfeffer B."/>
        </authorList>
    </citation>
    <scope>NUCLEOTIDE SEQUENCE</scope>
    <source>
        <strain evidence="3">Allen 5258</strain>
    </source>
</reference>
<evidence type="ECO:0000313" key="4">
    <source>
        <dbReference type="Proteomes" id="UP001276659"/>
    </source>
</evidence>
<feature type="region of interest" description="Disordered" evidence="1">
    <location>
        <begin position="389"/>
        <end position="426"/>
    </location>
</feature>
<keyword evidence="2" id="KW-1133">Transmembrane helix</keyword>
<dbReference type="PANTHER" id="PTHR35043:SF8">
    <property type="entry name" value="DUF4220 DOMAIN-CONTAINING PROTEIN"/>
    <property type="match status" value="1"/>
</dbReference>
<comment type="caution">
    <text evidence="3">The sequence shown here is derived from an EMBL/GenBank/DDBJ whole genome shotgun (WGS) entry which is preliminary data.</text>
</comment>
<feature type="compositionally biased region" description="Basic residues" evidence="1">
    <location>
        <begin position="395"/>
        <end position="405"/>
    </location>
</feature>